<dbReference type="STRING" id="202789.GCA_001457435_01408"/>
<dbReference type="InterPro" id="IPR009003">
    <property type="entry name" value="Peptidase_S1_PA"/>
</dbReference>
<dbReference type="GO" id="GO:0006508">
    <property type="term" value="P:proteolysis"/>
    <property type="evidence" value="ECO:0007669"/>
    <property type="project" value="InterPro"/>
</dbReference>
<dbReference type="Proteomes" id="UP000009888">
    <property type="component" value="Unassembled WGS sequence"/>
</dbReference>
<sequence length="575" mass="60810">MGDCENRTRKNSGNDHRRGRGGAGGFVALVCAILAVVCLTGCSAPLGQAPTLEPVAVDPAKVELANAVGATSDFWTSDAILEAYRAAREVGEEEVEFGAQVDPSEDGVELGEGEFGEGYNFLGVPQVGVFFYHLPDSPTPVRGCTGAVVKSLSHSTVVSAAHCWPESIRPDATIFIPEFSVVNDQPVMPFGVWSVDDISVNPAYAEYGDIAADFAVLMISPDARGNLIEEVTSGFPIHATPSRDLDEVEMIGYPGSDSDDETYTAAYPRHCRNSTDTWEEEGTQFFRIECSGMASGVSGGPWLVREKADSPWEIVALTGGGQDGGGWTTEESIGVSIAGVRALIRDAELSRLLSDDSAFFSRPMMSADADTFTVAQSSEQDPDADASSGMDFIGLLYTPRLSVRGSFFSESDASADTVLVYMDGTIAIDSVWQHAGHFWNTSRVISLRDKELVGARALACGDVDGSGYDDVVVLLADGKLVVLQDPGLFGAGEKTVMNPSQPLMFLDARSIELGTAAGSSWLSDDSAKFSSASSSGDNFAELSPGNEPAAATDLKVTYSDGTSKVFEDFATQGIG</sequence>
<feature type="transmembrane region" description="Helical" evidence="2">
    <location>
        <begin position="21"/>
        <end position="46"/>
    </location>
</feature>
<evidence type="ECO:0000313" key="3">
    <source>
        <dbReference type="EMBL" id="EKU95358.1"/>
    </source>
</evidence>
<dbReference type="InterPro" id="IPR043504">
    <property type="entry name" value="Peptidase_S1_PA_chymotrypsin"/>
</dbReference>
<dbReference type="InterPro" id="IPR018114">
    <property type="entry name" value="TRYPSIN_HIS"/>
</dbReference>
<dbReference type="HOGENOM" id="CLU_473832_0_0_11"/>
<evidence type="ECO:0008006" key="5">
    <source>
        <dbReference type="Google" id="ProtNLM"/>
    </source>
</evidence>
<dbReference type="InterPro" id="IPR050966">
    <property type="entry name" value="Glutamyl_endopeptidase"/>
</dbReference>
<evidence type="ECO:0000313" key="4">
    <source>
        <dbReference type="Proteomes" id="UP000009888"/>
    </source>
</evidence>
<keyword evidence="2" id="KW-1133">Transmembrane helix</keyword>
<evidence type="ECO:0000256" key="2">
    <source>
        <dbReference type="SAM" id="Phobius"/>
    </source>
</evidence>
<keyword evidence="1" id="KW-0732">Signal</keyword>
<reference evidence="3 4" key="1">
    <citation type="submission" date="2012-09" db="EMBL/GenBank/DDBJ databases">
        <title>The Genome Sequence of Actinobaculum massiliae ACS-171-V-COL2.</title>
        <authorList>
            <consortium name="The Broad Institute Genome Sequencing Platform"/>
            <person name="Earl A."/>
            <person name="Ward D."/>
            <person name="Feldgarden M."/>
            <person name="Gevers D."/>
            <person name="Saerens B."/>
            <person name="Vaneechoutte M."/>
            <person name="Walker B."/>
            <person name="Young S.K."/>
            <person name="Zeng Q."/>
            <person name="Gargeya S."/>
            <person name="Fitzgerald M."/>
            <person name="Haas B."/>
            <person name="Abouelleil A."/>
            <person name="Alvarado L."/>
            <person name="Arachchi H.M."/>
            <person name="Berlin A."/>
            <person name="Chapman S.B."/>
            <person name="Goldberg J."/>
            <person name="Griggs A."/>
            <person name="Gujja S."/>
            <person name="Hansen M."/>
            <person name="Howarth C."/>
            <person name="Imamovic A."/>
            <person name="Larimer J."/>
            <person name="McCowen C."/>
            <person name="Montmayeur A."/>
            <person name="Murphy C."/>
            <person name="Neiman D."/>
            <person name="Pearson M."/>
            <person name="Priest M."/>
            <person name="Roberts A."/>
            <person name="Saif S."/>
            <person name="Shea T."/>
            <person name="Sisk P."/>
            <person name="Sykes S."/>
            <person name="Wortman J."/>
            <person name="Nusbaum C."/>
            <person name="Birren B."/>
        </authorList>
    </citation>
    <scope>NUCLEOTIDE SEQUENCE [LARGE SCALE GENOMIC DNA]</scope>
    <source>
        <strain evidence="4">ACS-171-V-Col2</strain>
    </source>
</reference>
<name>K9EFF7_9ACTO</name>
<keyword evidence="2" id="KW-0472">Membrane</keyword>
<comment type="caution">
    <text evidence="3">The sequence shown here is derived from an EMBL/GenBank/DDBJ whole genome shotgun (WGS) entry which is preliminary data.</text>
</comment>
<keyword evidence="4" id="KW-1185">Reference proteome</keyword>
<accession>K9EFF7</accession>
<dbReference type="eggNOG" id="COG3591">
    <property type="taxonomic scope" value="Bacteria"/>
</dbReference>
<dbReference type="GO" id="GO:0004252">
    <property type="term" value="F:serine-type endopeptidase activity"/>
    <property type="evidence" value="ECO:0007669"/>
    <property type="project" value="InterPro"/>
</dbReference>
<dbReference type="Gene3D" id="2.40.10.10">
    <property type="entry name" value="Trypsin-like serine proteases"/>
    <property type="match status" value="2"/>
</dbReference>
<dbReference type="SUPFAM" id="SSF50494">
    <property type="entry name" value="Trypsin-like serine proteases"/>
    <property type="match status" value="1"/>
</dbReference>
<organism evidence="3 4">
    <name type="scientific">Actinobaculum massiliense ACS-171-V-Col2</name>
    <dbReference type="NCBI Taxonomy" id="883066"/>
    <lineage>
        <taxon>Bacteria</taxon>
        <taxon>Bacillati</taxon>
        <taxon>Actinomycetota</taxon>
        <taxon>Actinomycetes</taxon>
        <taxon>Actinomycetales</taxon>
        <taxon>Actinomycetaceae</taxon>
        <taxon>Actinobaculum</taxon>
    </lineage>
</organism>
<protein>
    <recommendedName>
        <fullName evidence="5">Peptidase S1 domain-containing protein</fullName>
    </recommendedName>
</protein>
<dbReference type="PATRIC" id="fig|883066.3.peg.745"/>
<keyword evidence="2" id="KW-0812">Transmembrane</keyword>
<dbReference type="AlphaFoldDB" id="K9EFF7"/>
<proteinExistence type="predicted"/>
<dbReference type="PANTHER" id="PTHR15462">
    <property type="entry name" value="SERINE PROTEASE"/>
    <property type="match status" value="1"/>
</dbReference>
<gene>
    <name evidence="3" type="ORF">HMPREF9233_00723</name>
</gene>
<evidence type="ECO:0000256" key="1">
    <source>
        <dbReference type="ARBA" id="ARBA00022729"/>
    </source>
</evidence>
<dbReference type="EMBL" id="AGWL01000003">
    <property type="protein sequence ID" value="EKU95358.1"/>
    <property type="molecule type" value="Genomic_DNA"/>
</dbReference>
<dbReference type="PROSITE" id="PS00134">
    <property type="entry name" value="TRYPSIN_HIS"/>
    <property type="match status" value="1"/>
</dbReference>